<dbReference type="EMBL" id="CDMZ01003601">
    <property type="protein sequence ID" value="CEM46961.1"/>
    <property type="molecule type" value="Genomic_DNA"/>
</dbReference>
<dbReference type="VEuPathDB" id="CryptoDB:Cvel_30671"/>
<proteinExistence type="predicted"/>
<dbReference type="AlphaFoldDB" id="A0A0G4HRM6"/>
<protein>
    <submittedName>
        <fullName evidence="2">Uncharacterized protein</fullName>
    </submittedName>
</protein>
<evidence type="ECO:0000313" key="2">
    <source>
        <dbReference type="EMBL" id="CEM46961.1"/>
    </source>
</evidence>
<organism evidence="2">
    <name type="scientific">Chromera velia CCMP2878</name>
    <dbReference type="NCBI Taxonomy" id="1169474"/>
    <lineage>
        <taxon>Eukaryota</taxon>
        <taxon>Sar</taxon>
        <taxon>Alveolata</taxon>
        <taxon>Colpodellida</taxon>
        <taxon>Chromeraceae</taxon>
        <taxon>Chromera</taxon>
    </lineage>
</organism>
<gene>
    <name evidence="2" type="ORF">Cvel_30671</name>
</gene>
<reference evidence="2" key="1">
    <citation type="submission" date="2014-11" db="EMBL/GenBank/DDBJ databases">
        <authorList>
            <person name="Otto D Thomas"/>
            <person name="Naeem Raeece"/>
        </authorList>
    </citation>
    <scope>NUCLEOTIDE SEQUENCE</scope>
</reference>
<accession>A0A0G4HRM6</accession>
<evidence type="ECO:0000256" key="1">
    <source>
        <dbReference type="SAM" id="Coils"/>
    </source>
</evidence>
<dbReference type="PhylomeDB" id="A0A0G4HRM6"/>
<name>A0A0G4HRM6_9ALVE</name>
<keyword evidence="1" id="KW-0175">Coiled coil</keyword>
<feature type="coiled-coil region" evidence="1">
    <location>
        <begin position="52"/>
        <end position="86"/>
    </location>
</feature>
<sequence length="114" mass="13101">MFPFPVPKPGGGDRDDKLLERFGSMLDTKLEKQTKDHMASTERLLEPIRDRLDGLSLKVAEGKEHINRLEREVAEIRTGLQEVRQNPPDNTKVAIAEEERKRTREIEGLFNALH</sequence>